<dbReference type="InterPro" id="IPR029057">
    <property type="entry name" value="PRTase-like"/>
</dbReference>
<comment type="similarity">
    <text evidence="1">Belongs to the ComF/GntX family.</text>
</comment>
<keyword evidence="3" id="KW-1185">Reference proteome</keyword>
<keyword evidence="2" id="KW-0808">Transferase</keyword>
<dbReference type="Proteomes" id="UP000008641">
    <property type="component" value="Chromosome"/>
</dbReference>
<dbReference type="InterPro" id="IPR051910">
    <property type="entry name" value="ComF/GntX_DNA_util-trans"/>
</dbReference>
<dbReference type="KEGG" id="wvi:Weevi_0988"/>
<dbReference type="OrthoDB" id="9779910at2"/>
<reference evidence="2 3" key="1">
    <citation type="journal article" date="2011" name="Stand. Genomic Sci.">
        <title>Complete genome sequence of Weeksella virosa type strain (9751).</title>
        <authorList>
            <person name="Lang E."/>
            <person name="Teshima H."/>
            <person name="Lucas S."/>
            <person name="Lapidus A."/>
            <person name="Hammon N."/>
            <person name="Deshpande S."/>
            <person name="Nolan M."/>
            <person name="Cheng J.F."/>
            <person name="Pitluck S."/>
            <person name="Liolios K."/>
            <person name="Pagani I."/>
            <person name="Mikhailova N."/>
            <person name="Ivanova N."/>
            <person name="Mavromatis K."/>
            <person name="Pati A."/>
            <person name="Tapia R."/>
            <person name="Han C."/>
            <person name="Goodwin L."/>
            <person name="Chen A."/>
            <person name="Palaniappan K."/>
            <person name="Land M."/>
            <person name="Hauser L."/>
            <person name="Chang Y.J."/>
            <person name="Jeffries C.D."/>
            <person name="Brambilla E.M."/>
            <person name="Kopitz M."/>
            <person name="Rohde M."/>
            <person name="Goker M."/>
            <person name="Tindall B.J."/>
            <person name="Detter J.C."/>
            <person name="Woyke T."/>
            <person name="Bristow J."/>
            <person name="Eisen J.A."/>
            <person name="Markowitz V."/>
            <person name="Hugenholtz P."/>
            <person name="Klenk H.P."/>
            <person name="Kyrpides N.C."/>
        </authorList>
    </citation>
    <scope>NUCLEOTIDE SEQUENCE [LARGE SCALE GENOMIC DNA]</scope>
    <source>
        <strain evidence="3">ATCC 43766 / DSM 16922 / JCM 21250 / NBRC 16016 / NCTC 11634 / CL345/78</strain>
    </source>
</reference>
<dbReference type="Gene3D" id="3.40.50.2020">
    <property type="match status" value="1"/>
</dbReference>
<dbReference type="GO" id="GO:0016757">
    <property type="term" value="F:glycosyltransferase activity"/>
    <property type="evidence" value="ECO:0007669"/>
    <property type="project" value="UniProtKB-KW"/>
</dbReference>
<reference evidence="3" key="2">
    <citation type="journal article" date="2011" name="Stand. Genomic Sci.">
        <title>Complete genome sequence of Weeksella virosa type strain (9751T).</title>
        <authorList>
            <person name="Lang E."/>
            <person name="Teshima H."/>
            <person name="Lucas S."/>
            <person name="Lapidus A."/>
            <person name="Hammon N."/>
            <person name="Deshpande S."/>
            <person name="Nolan M."/>
            <person name="Cheng J."/>
            <person name="Pitluck S."/>
            <person name="Liolios K."/>
            <person name="Pagani I."/>
            <person name="Mikhailova N."/>
            <person name="Ivanova N."/>
            <person name="Mavromatis K."/>
            <person name="Pati A."/>
            <person name="Tapia R."/>
            <person name="Han C."/>
            <person name="Goodwin L."/>
            <person name="Chen A."/>
            <person name="Palaniappan K."/>
            <person name="Land M."/>
            <person name="Hauser L."/>
            <person name="Chang Y."/>
            <person name="Jeffries C."/>
            <person name="Brambilla E."/>
            <person name="Kopitz M."/>
            <person name="Rohde M."/>
            <person name="Goker M."/>
            <person name="Tindall B."/>
            <person name="Detter J."/>
            <person name="Woyke T."/>
            <person name="Bristow J."/>
            <person name="Eisen J."/>
            <person name="Markowitz V."/>
            <person name="Hugenholtz P."/>
            <person name="Klenk H."/>
            <person name="Kyrpides N."/>
        </authorList>
    </citation>
    <scope>NUCLEOTIDE SEQUENCE [LARGE SCALE GENOMIC DNA]</scope>
    <source>
        <strain evidence="3">ATCC 43766 / DSM 16922 / JCM 21250 / NBRC 16016 / NCTC 11634 / CL345/78</strain>
    </source>
</reference>
<dbReference type="SUPFAM" id="SSF53271">
    <property type="entry name" value="PRTase-like"/>
    <property type="match status" value="1"/>
</dbReference>
<dbReference type="EMBL" id="CP002455">
    <property type="protein sequence ID" value="ADX67697.1"/>
    <property type="molecule type" value="Genomic_DNA"/>
</dbReference>
<dbReference type="InterPro" id="IPR000836">
    <property type="entry name" value="PRTase_dom"/>
</dbReference>
<evidence type="ECO:0000313" key="3">
    <source>
        <dbReference type="Proteomes" id="UP000008641"/>
    </source>
</evidence>
<evidence type="ECO:0000256" key="1">
    <source>
        <dbReference type="ARBA" id="ARBA00008007"/>
    </source>
</evidence>
<dbReference type="CDD" id="cd06223">
    <property type="entry name" value="PRTases_typeI"/>
    <property type="match status" value="1"/>
</dbReference>
<proteinExistence type="inferred from homology"/>
<dbReference type="AlphaFoldDB" id="F0P1Y7"/>
<evidence type="ECO:0000313" key="2">
    <source>
        <dbReference type="EMBL" id="ADX67697.1"/>
    </source>
</evidence>
<dbReference type="eggNOG" id="COG1040">
    <property type="taxonomic scope" value="Bacteria"/>
</dbReference>
<dbReference type="PANTHER" id="PTHR47505">
    <property type="entry name" value="DNA UTILIZATION PROTEIN YHGH"/>
    <property type="match status" value="1"/>
</dbReference>
<dbReference type="STRING" id="865938.Weevi_0988"/>
<accession>F0P1Y7</accession>
<keyword evidence="2" id="KW-0328">Glycosyltransferase</keyword>
<dbReference type="RefSeq" id="WP_013598087.1">
    <property type="nucleotide sequence ID" value="NC_015144.1"/>
</dbReference>
<dbReference type="HOGENOM" id="CLU_054549_0_0_10"/>
<organism evidence="2 3">
    <name type="scientific">Weeksella virosa (strain ATCC 43766 / DSM 16922 / JCM 21250 / CCUG 30538 / CDC 9751 / IAM 14551 / NBRC 16016 / NCTC 11634 / CL345/78)</name>
    <dbReference type="NCBI Taxonomy" id="865938"/>
    <lineage>
        <taxon>Bacteria</taxon>
        <taxon>Pseudomonadati</taxon>
        <taxon>Bacteroidota</taxon>
        <taxon>Flavobacteriia</taxon>
        <taxon>Flavobacteriales</taxon>
        <taxon>Weeksellaceae</taxon>
        <taxon>Weeksella</taxon>
    </lineage>
</organism>
<gene>
    <name evidence="2" type="ordered locus">Weevi_0988</name>
</gene>
<sequence>MEIKPIVDSLVDLFFPARCLGCSSVINRRQYFCVSCLQAIPFTHFSLSQDNLVYHRLRSLCLVESATAVFFFEKEHLSQQILHAIKYKNQAEIGALFAEKIQLPPQVFDGILPMPIHTNRLKERGYNQVLSFAKALGRINSIEVIEDILGRKKHLKTQTKKDRESRFASLEDTFVLKRIPPDGHYLLLDDVLTTGSTLAHCINLFKDYPNIKISVITLAYTK</sequence>
<dbReference type="PANTHER" id="PTHR47505:SF1">
    <property type="entry name" value="DNA UTILIZATION PROTEIN YHGH"/>
    <property type="match status" value="1"/>
</dbReference>
<protein>
    <submittedName>
        <fullName evidence="2">Phosphoribosyltransferase protein-like protein</fullName>
    </submittedName>
</protein>
<name>F0P1Y7_WEEVC</name>